<dbReference type="SMART" id="SM00388">
    <property type="entry name" value="HisKA"/>
    <property type="match status" value="1"/>
</dbReference>
<dbReference type="RefSeq" id="WP_310052655.1">
    <property type="nucleotide sequence ID" value="NZ_JAVDVW010000001.1"/>
</dbReference>
<proteinExistence type="predicted"/>
<dbReference type="Pfam" id="PF14361">
    <property type="entry name" value="RsbRD_N"/>
    <property type="match status" value="1"/>
</dbReference>
<dbReference type="InterPro" id="IPR005467">
    <property type="entry name" value="His_kinase_dom"/>
</dbReference>
<gene>
    <name evidence="5" type="ORF">J2X04_000976</name>
</gene>
<dbReference type="SUPFAM" id="SSF55874">
    <property type="entry name" value="ATPase domain of HSP90 chaperone/DNA topoisomerase II/histidine kinase"/>
    <property type="match status" value="1"/>
</dbReference>
<keyword evidence="6" id="KW-1185">Reference proteome</keyword>
<dbReference type="PANTHER" id="PTHR43547">
    <property type="entry name" value="TWO-COMPONENT HISTIDINE KINASE"/>
    <property type="match status" value="1"/>
</dbReference>
<dbReference type="InterPro" id="IPR003661">
    <property type="entry name" value="HisK_dim/P_dom"/>
</dbReference>
<evidence type="ECO:0000256" key="1">
    <source>
        <dbReference type="ARBA" id="ARBA00000085"/>
    </source>
</evidence>
<dbReference type="InterPro" id="IPR036097">
    <property type="entry name" value="HisK_dim/P_sf"/>
</dbReference>
<dbReference type="GO" id="GO:0016301">
    <property type="term" value="F:kinase activity"/>
    <property type="evidence" value="ECO:0007669"/>
    <property type="project" value="UniProtKB-KW"/>
</dbReference>
<keyword evidence="5" id="KW-0418">Kinase</keyword>
<dbReference type="InterPro" id="IPR025751">
    <property type="entry name" value="RsbRD_N_dom"/>
</dbReference>
<organism evidence="5 6">
    <name type="scientific">Agrilutibacter niabensis</name>
    <dbReference type="NCBI Taxonomy" id="380628"/>
    <lineage>
        <taxon>Bacteria</taxon>
        <taxon>Pseudomonadati</taxon>
        <taxon>Pseudomonadota</taxon>
        <taxon>Gammaproteobacteria</taxon>
        <taxon>Lysobacterales</taxon>
        <taxon>Lysobacteraceae</taxon>
        <taxon>Agrilutibacter</taxon>
    </lineage>
</organism>
<evidence type="ECO:0000313" key="5">
    <source>
        <dbReference type="EMBL" id="MDR7098629.1"/>
    </source>
</evidence>
<dbReference type="Gene3D" id="3.30.565.10">
    <property type="entry name" value="Histidine kinase-like ATPase, C-terminal domain"/>
    <property type="match status" value="1"/>
</dbReference>
<dbReference type="SUPFAM" id="SSF47384">
    <property type="entry name" value="Homodimeric domain of signal transducing histidine kinase"/>
    <property type="match status" value="1"/>
</dbReference>
<sequence>MTLLSCSPAASVMAYDGPPWEWTHGMNSGFADFIERHSETIIEHAITFAKTVEIGTPMDDVALRDHLPEIVAAIVADLRTPQTTAEEIEKSEGRAPAPIGHPRSAAGTHALHRAHSGYSISNLVSEYRALRASVLRLWAATPDRQSTFVEEVTRFNEAIDEAIAESVSHYAVEVERWRNIFLGVLGHDLRTPLSAIVMTSQMIAHMKVDAPVATAAQRLIRSGARMRELLDKLLVYSRAQMGMGFEVEKADVDLARECRDEIELLQSSMPGTRIHFEAPESLRGMFDAGHIREALANLVVNAQKYGTPGGEIRVELREGENSAELEVGNAGDAIPRETLDLMFEPLRRGGVSGGEAEQASLGLGLFIVSQIAQAHDGTIRAESAEGKTTFKLHLPRI</sequence>
<keyword evidence="3" id="KW-0597">Phosphoprotein</keyword>
<dbReference type="InterPro" id="IPR036890">
    <property type="entry name" value="HATPase_C_sf"/>
</dbReference>
<protein>
    <recommendedName>
        <fullName evidence="2">histidine kinase</fullName>
        <ecNumber evidence="2">2.7.13.3</ecNumber>
    </recommendedName>
</protein>
<dbReference type="Proteomes" id="UP001267878">
    <property type="component" value="Unassembled WGS sequence"/>
</dbReference>
<keyword evidence="5" id="KW-0808">Transferase</keyword>
<evidence type="ECO:0000259" key="4">
    <source>
        <dbReference type="PROSITE" id="PS50109"/>
    </source>
</evidence>
<dbReference type="Gene3D" id="1.10.287.130">
    <property type="match status" value="1"/>
</dbReference>
<evidence type="ECO:0000313" key="6">
    <source>
        <dbReference type="Proteomes" id="UP001267878"/>
    </source>
</evidence>
<dbReference type="CDD" id="cd00082">
    <property type="entry name" value="HisKA"/>
    <property type="match status" value="1"/>
</dbReference>
<dbReference type="PANTHER" id="PTHR43547:SF2">
    <property type="entry name" value="HYBRID SIGNAL TRANSDUCTION HISTIDINE KINASE C"/>
    <property type="match status" value="1"/>
</dbReference>
<dbReference type="PROSITE" id="PS50109">
    <property type="entry name" value="HIS_KIN"/>
    <property type="match status" value="1"/>
</dbReference>
<evidence type="ECO:0000256" key="2">
    <source>
        <dbReference type="ARBA" id="ARBA00012438"/>
    </source>
</evidence>
<reference evidence="5 6" key="1">
    <citation type="submission" date="2023-07" db="EMBL/GenBank/DDBJ databases">
        <title>Sorghum-associated microbial communities from plants grown in Nebraska, USA.</title>
        <authorList>
            <person name="Schachtman D."/>
        </authorList>
    </citation>
    <scope>NUCLEOTIDE SEQUENCE [LARGE SCALE GENOMIC DNA]</scope>
    <source>
        <strain evidence="5 6">BE187</strain>
    </source>
</reference>
<dbReference type="EMBL" id="JAVDVW010000001">
    <property type="protein sequence ID" value="MDR7098629.1"/>
    <property type="molecule type" value="Genomic_DNA"/>
</dbReference>
<accession>A0ABU1VMD8</accession>
<dbReference type="EC" id="2.7.13.3" evidence="2"/>
<name>A0ABU1VMD8_9GAMM</name>
<dbReference type="InterPro" id="IPR003594">
    <property type="entry name" value="HATPase_dom"/>
</dbReference>
<evidence type="ECO:0000256" key="3">
    <source>
        <dbReference type="ARBA" id="ARBA00022553"/>
    </source>
</evidence>
<dbReference type="Pfam" id="PF02518">
    <property type="entry name" value="HATPase_c"/>
    <property type="match status" value="1"/>
</dbReference>
<dbReference type="SMART" id="SM00387">
    <property type="entry name" value="HATPase_c"/>
    <property type="match status" value="1"/>
</dbReference>
<comment type="catalytic activity">
    <reaction evidence="1">
        <text>ATP + protein L-histidine = ADP + protein N-phospho-L-histidine.</text>
        <dbReference type="EC" id="2.7.13.3"/>
    </reaction>
</comment>
<feature type="domain" description="Histidine kinase" evidence="4">
    <location>
        <begin position="184"/>
        <end position="397"/>
    </location>
</feature>
<comment type="caution">
    <text evidence="5">The sequence shown here is derived from an EMBL/GenBank/DDBJ whole genome shotgun (WGS) entry which is preliminary data.</text>
</comment>
<dbReference type="Pfam" id="PF00512">
    <property type="entry name" value="HisKA"/>
    <property type="match status" value="1"/>
</dbReference>